<keyword evidence="1" id="KW-0812">Transmembrane</keyword>
<keyword evidence="1" id="KW-0472">Membrane</keyword>
<organism evidence="2 3">
    <name type="scientific">Klenkia sesuvii</name>
    <dbReference type="NCBI Taxonomy" id="3103137"/>
    <lineage>
        <taxon>Bacteria</taxon>
        <taxon>Bacillati</taxon>
        <taxon>Actinomycetota</taxon>
        <taxon>Actinomycetes</taxon>
        <taxon>Geodermatophilales</taxon>
        <taxon>Geodermatophilaceae</taxon>
        <taxon>Klenkia</taxon>
    </lineage>
</organism>
<dbReference type="RefSeq" id="WP_336402709.1">
    <property type="nucleotide sequence ID" value="NZ_JBAPLU010000002.1"/>
</dbReference>
<sequence>MRRGWVSVEDAAGGRWWLAVFDDGWVELPARDQQPSGPRAQLRQLAVLVGAFGLLVLLSQMAGRFDGAGPAGAVVFGVGALALLLFSAVQVARSRARDRTSAGYAERFDGARRVGSAQVGAVVVTGPDRPAPQDPLVVSVLLHDGGTLTYRTPDPAARDLFAPWTSLT</sequence>
<evidence type="ECO:0000313" key="2">
    <source>
        <dbReference type="EMBL" id="MEI4270564.1"/>
    </source>
</evidence>
<name>A0ABU8DP22_9ACTN</name>
<proteinExistence type="predicted"/>
<reference evidence="2 3" key="1">
    <citation type="submission" date="2024-03" db="EMBL/GenBank/DDBJ databases">
        <title>Draft genome sequence of Klenkia sp. LSe6-5.</title>
        <authorList>
            <person name="Duangmal K."/>
            <person name="Chantavorakit T."/>
        </authorList>
    </citation>
    <scope>NUCLEOTIDE SEQUENCE [LARGE SCALE GENOMIC DNA]</scope>
    <source>
        <strain evidence="2 3">LSe6-5</strain>
    </source>
</reference>
<protein>
    <submittedName>
        <fullName evidence="2">Uncharacterized protein</fullName>
    </submittedName>
</protein>
<dbReference type="Proteomes" id="UP001361570">
    <property type="component" value="Unassembled WGS sequence"/>
</dbReference>
<evidence type="ECO:0000313" key="3">
    <source>
        <dbReference type="Proteomes" id="UP001361570"/>
    </source>
</evidence>
<keyword evidence="3" id="KW-1185">Reference proteome</keyword>
<feature type="transmembrane region" description="Helical" evidence="1">
    <location>
        <begin position="68"/>
        <end position="89"/>
    </location>
</feature>
<evidence type="ECO:0000256" key="1">
    <source>
        <dbReference type="SAM" id="Phobius"/>
    </source>
</evidence>
<keyword evidence="1" id="KW-1133">Transmembrane helix</keyword>
<comment type="caution">
    <text evidence="2">The sequence shown here is derived from an EMBL/GenBank/DDBJ whole genome shotgun (WGS) entry which is preliminary data.</text>
</comment>
<feature type="transmembrane region" description="Helical" evidence="1">
    <location>
        <begin position="45"/>
        <end position="62"/>
    </location>
</feature>
<gene>
    <name evidence="2" type="ORF">TEK04_02410</name>
</gene>
<accession>A0ABU8DP22</accession>
<dbReference type="EMBL" id="JBAPLU010000002">
    <property type="protein sequence ID" value="MEI4270564.1"/>
    <property type="molecule type" value="Genomic_DNA"/>
</dbReference>